<sequence length="438" mass="48593">MQDKRATGEHSIPQSYVSAASQLLARLFSTALCSSLAVVFTQHLWYVLRDRPIKIDHLEKLYGIRENVLLLASPSGRLGDLEINETTIIGEWTSHYTPSGNWTVYAETRQTSCAPRIASYRLQTSFSGGSRKLSYVVKSIQPLTDMLGTEELQTGYNFPPGCKTNTESAYWPVNDTTSDQLLVLNVYSIIDAVVSRLSGTFPLQFGPTLSQFNHTLSNGTRILLNNTETWLWSDQAVMKQYLNFTWDASSAAIDTPYNVQRNNYTAVEPDFNFTQESLNEGLANVTFSLMFAMDQSNTTVEAQTWEPVNVYKFEPRLNLIIPYFLCLAVAIPFLFLGMVSLNRNGVSAMDGGFLQILMTTTGSKSLEKAAAAGCLGGRENIPKELLDMKIRFGELVEADGHGVGDTTGVVRRAGFGTEDETIPLTRNARYGVQEEMGK</sequence>
<keyword evidence="1" id="KW-1133">Transmembrane helix</keyword>
<keyword evidence="1" id="KW-0472">Membrane</keyword>
<dbReference type="AlphaFoldDB" id="A0A6A6UGM8"/>
<proteinExistence type="predicted"/>
<keyword evidence="3" id="KW-1185">Reference proteome</keyword>
<feature type="transmembrane region" description="Helical" evidence="1">
    <location>
        <begin position="320"/>
        <end position="341"/>
    </location>
</feature>
<name>A0A6A6UGM8_9PEZI</name>
<dbReference type="EMBL" id="MU004234">
    <property type="protein sequence ID" value="KAF2670593.1"/>
    <property type="molecule type" value="Genomic_DNA"/>
</dbReference>
<accession>A0A6A6UGM8</accession>
<dbReference type="PANTHER" id="PTHR35041">
    <property type="entry name" value="MEDIATOR OF RNA POLYMERASE II TRANSCRIPTION SUBUNIT 1"/>
    <property type="match status" value="1"/>
</dbReference>
<keyword evidence="1" id="KW-0812">Transmembrane</keyword>
<organism evidence="2 3">
    <name type="scientific">Microthyrium microscopicum</name>
    <dbReference type="NCBI Taxonomy" id="703497"/>
    <lineage>
        <taxon>Eukaryota</taxon>
        <taxon>Fungi</taxon>
        <taxon>Dikarya</taxon>
        <taxon>Ascomycota</taxon>
        <taxon>Pezizomycotina</taxon>
        <taxon>Dothideomycetes</taxon>
        <taxon>Dothideomycetes incertae sedis</taxon>
        <taxon>Microthyriales</taxon>
        <taxon>Microthyriaceae</taxon>
        <taxon>Microthyrium</taxon>
    </lineage>
</organism>
<protein>
    <submittedName>
        <fullName evidence="2">Uncharacterized protein</fullName>
    </submittedName>
</protein>
<dbReference type="Proteomes" id="UP000799302">
    <property type="component" value="Unassembled WGS sequence"/>
</dbReference>
<dbReference type="OrthoDB" id="5322539at2759"/>
<reference evidence="2" key="1">
    <citation type="journal article" date="2020" name="Stud. Mycol.">
        <title>101 Dothideomycetes genomes: a test case for predicting lifestyles and emergence of pathogens.</title>
        <authorList>
            <person name="Haridas S."/>
            <person name="Albert R."/>
            <person name="Binder M."/>
            <person name="Bloem J."/>
            <person name="Labutti K."/>
            <person name="Salamov A."/>
            <person name="Andreopoulos B."/>
            <person name="Baker S."/>
            <person name="Barry K."/>
            <person name="Bills G."/>
            <person name="Bluhm B."/>
            <person name="Cannon C."/>
            <person name="Castanera R."/>
            <person name="Culley D."/>
            <person name="Daum C."/>
            <person name="Ezra D."/>
            <person name="Gonzalez J."/>
            <person name="Henrissat B."/>
            <person name="Kuo A."/>
            <person name="Liang C."/>
            <person name="Lipzen A."/>
            <person name="Lutzoni F."/>
            <person name="Magnuson J."/>
            <person name="Mondo S."/>
            <person name="Nolan M."/>
            <person name="Ohm R."/>
            <person name="Pangilinan J."/>
            <person name="Park H.-J."/>
            <person name="Ramirez L."/>
            <person name="Alfaro M."/>
            <person name="Sun H."/>
            <person name="Tritt A."/>
            <person name="Yoshinaga Y."/>
            <person name="Zwiers L.-H."/>
            <person name="Turgeon B."/>
            <person name="Goodwin S."/>
            <person name="Spatafora J."/>
            <person name="Crous P."/>
            <person name="Grigoriev I."/>
        </authorList>
    </citation>
    <scope>NUCLEOTIDE SEQUENCE</scope>
    <source>
        <strain evidence="2">CBS 115976</strain>
    </source>
</reference>
<dbReference type="PANTHER" id="PTHR35041:SF6">
    <property type="entry name" value="FORMYLMETHIONINE DEFORMYLASE-LIKE PROTEIN-RELATED"/>
    <property type="match status" value="1"/>
</dbReference>
<evidence type="ECO:0000313" key="3">
    <source>
        <dbReference type="Proteomes" id="UP000799302"/>
    </source>
</evidence>
<evidence type="ECO:0000313" key="2">
    <source>
        <dbReference type="EMBL" id="KAF2670593.1"/>
    </source>
</evidence>
<gene>
    <name evidence="2" type="ORF">BT63DRAFT_424523</name>
</gene>
<evidence type="ECO:0000256" key="1">
    <source>
        <dbReference type="SAM" id="Phobius"/>
    </source>
</evidence>